<dbReference type="PANTHER" id="PTHR24251:SF30">
    <property type="entry name" value="MEMBRANE FRIZZLED-RELATED PROTEIN"/>
    <property type="match status" value="1"/>
</dbReference>
<feature type="compositionally biased region" description="Low complexity" evidence="4">
    <location>
        <begin position="294"/>
        <end position="309"/>
    </location>
</feature>
<dbReference type="Pfam" id="PF00431">
    <property type="entry name" value="CUB"/>
    <property type="match status" value="6"/>
</dbReference>
<evidence type="ECO:0000256" key="2">
    <source>
        <dbReference type="ARBA" id="ARBA00023157"/>
    </source>
</evidence>
<organism evidence="7 8">
    <name type="scientific">Clavelina lepadiformis</name>
    <name type="common">Light-bulb sea squirt</name>
    <name type="synonym">Ascidia lepadiformis</name>
    <dbReference type="NCBI Taxonomy" id="159417"/>
    <lineage>
        <taxon>Eukaryota</taxon>
        <taxon>Metazoa</taxon>
        <taxon>Chordata</taxon>
        <taxon>Tunicata</taxon>
        <taxon>Ascidiacea</taxon>
        <taxon>Aplousobranchia</taxon>
        <taxon>Clavelinidae</taxon>
        <taxon>Clavelina</taxon>
    </lineage>
</organism>
<reference evidence="7 8" key="1">
    <citation type="submission" date="2024-02" db="EMBL/GenBank/DDBJ databases">
        <authorList>
            <person name="Daric V."/>
            <person name="Darras S."/>
        </authorList>
    </citation>
    <scope>NUCLEOTIDE SEQUENCE [LARGE SCALE GENOMIC DNA]</scope>
</reference>
<feature type="domain" description="CUB" evidence="6">
    <location>
        <begin position="335"/>
        <end position="448"/>
    </location>
</feature>
<evidence type="ECO:0000256" key="3">
    <source>
        <dbReference type="PROSITE-ProRule" id="PRU00059"/>
    </source>
</evidence>
<feature type="chain" id="PRO_5045194420" description="CUB domain-containing protein" evidence="5">
    <location>
        <begin position="18"/>
        <end position="982"/>
    </location>
</feature>
<keyword evidence="1" id="KW-0677">Repeat</keyword>
<comment type="caution">
    <text evidence="3">Lacks conserved residue(s) required for the propagation of feature annotation.</text>
</comment>
<dbReference type="Proteomes" id="UP001642483">
    <property type="component" value="Unassembled WGS sequence"/>
</dbReference>
<feature type="domain" description="CUB" evidence="6">
    <location>
        <begin position="179"/>
        <end position="294"/>
    </location>
</feature>
<gene>
    <name evidence="7" type="ORF">CVLEPA_LOCUS23392</name>
</gene>
<dbReference type="PANTHER" id="PTHR24251">
    <property type="entry name" value="OVOCHYMASE-RELATED"/>
    <property type="match status" value="1"/>
</dbReference>
<feature type="domain" description="CUB" evidence="6">
    <location>
        <begin position="726"/>
        <end position="838"/>
    </location>
</feature>
<accession>A0ABP0GGC6</accession>
<sequence>MLLKVTLVLFLAWRLDAAISSSADDVYAIGLFPEPVYEAGQLSDDPLSGLDQQSLQVKVSNPGFAAEDIGFHAYLPENAEMSSFSMHTEGVRYNAKKGSREMAHEVLKKAKAEDHNAAIYIPKPLLDAYDKEIQSAENTVHIKAGNEMIFNIQYKESLAELIANGEKPLNRARVSLDLYGVQVEDLNAEISSPNYPNDYPNNADTTWWVRAPEDKTVSFRLFDIDMEECCDRLTIYDGLSIHDDILGEITGSSSSINSTSPIKTYQSSTNSMFLRLASDCTSTARGFRALMRATAPSPSSTKEPETTTPHRTTIPSYERTTVPSYERTTYPVSTCSGTTELYAHTHAHTFSSPGYPNGYPNNLDCSWRIYSSFSGYVVKLDVLDMNIEENYDVVYVYDGYSSSFPRLASLTGNGTNQIFHSTGSYMFIDFRTDSSVTGLGFQFQYIESYTSAVTTAYPEITTVSNNYQNISACMGGDHIELYSYSSGFIISPNYPNYYASNAHCTWLIHGQSYDYIVLLTVTDLALSSNDKVTVYDGTSQYYPIIANFTSYSWTGQVLSTGSSMYIEFESDNYYENRGFNMTYSAYYTYCSSTQYISTYPSSNYTLYSPGYPNSYYDNLGCTWQVRSIYYGYVIKLTVVDMQLEPCCDYVYLYDGSTASSALLATLGNQQSGTFYSTGSYMYVKFQTDGSVTYKGFQFVVTAASPPATTVAYPDFTTNGISQPSACTGGDHIDLYSGSGSIYSPGYPSNYYSNAHCSWYIHGHYSYYVVKLSIYDLYLSYGDYLEVYDGSSQNSPLLQNITSNYYGNPIYSNGLSMYLVFSSDNYYESRGFQLYYEASYSSATTAQAPSFTEATTGTAIDQSNCTSVYYIYESNNPSGGNITSPNYPYNYPNNLDICWFFMLEPSPSHGHLYLTFDDFNTESGDDVLYVFSDYYNLIYSYSGFYFGGYYVNLWTYQSPYIRFRTNEWNNNRGFKITYSYGHH</sequence>
<evidence type="ECO:0000256" key="1">
    <source>
        <dbReference type="ARBA" id="ARBA00022737"/>
    </source>
</evidence>
<evidence type="ECO:0000259" key="6">
    <source>
        <dbReference type="PROSITE" id="PS01180"/>
    </source>
</evidence>
<proteinExistence type="predicted"/>
<comment type="caution">
    <text evidence="7">The sequence shown here is derived from an EMBL/GenBank/DDBJ whole genome shotgun (WGS) entry which is preliminary data.</text>
</comment>
<dbReference type="PROSITE" id="PS01180">
    <property type="entry name" value="CUB"/>
    <property type="match status" value="6"/>
</dbReference>
<keyword evidence="8" id="KW-1185">Reference proteome</keyword>
<dbReference type="Gene3D" id="2.60.120.290">
    <property type="entry name" value="Spermadhesin, CUB domain"/>
    <property type="match status" value="6"/>
</dbReference>
<protein>
    <recommendedName>
        <fullName evidence="6">CUB domain-containing protein</fullName>
    </recommendedName>
</protein>
<keyword evidence="2" id="KW-1015">Disulfide bond</keyword>
<dbReference type="InterPro" id="IPR035914">
    <property type="entry name" value="Sperma_CUB_dom_sf"/>
</dbReference>
<keyword evidence="5" id="KW-0732">Signal</keyword>
<evidence type="ECO:0000256" key="4">
    <source>
        <dbReference type="SAM" id="MobiDB-lite"/>
    </source>
</evidence>
<feature type="domain" description="CUB" evidence="6">
    <location>
        <begin position="864"/>
        <end position="980"/>
    </location>
</feature>
<feature type="region of interest" description="Disordered" evidence="4">
    <location>
        <begin position="294"/>
        <end position="315"/>
    </location>
</feature>
<evidence type="ECO:0000313" key="8">
    <source>
        <dbReference type="Proteomes" id="UP001642483"/>
    </source>
</evidence>
<dbReference type="SMART" id="SM00042">
    <property type="entry name" value="CUB"/>
    <property type="match status" value="6"/>
</dbReference>
<dbReference type="CDD" id="cd00041">
    <property type="entry name" value="CUB"/>
    <property type="match status" value="5"/>
</dbReference>
<feature type="domain" description="CUB" evidence="6">
    <location>
        <begin position="473"/>
        <end position="586"/>
    </location>
</feature>
<evidence type="ECO:0000313" key="7">
    <source>
        <dbReference type="EMBL" id="CAK8690830.1"/>
    </source>
</evidence>
<dbReference type="EMBL" id="CAWYQH010000119">
    <property type="protein sequence ID" value="CAK8690830.1"/>
    <property type="molecule type" value="Genomic_DNA"/>
</dbReference>
<name>A0ABP0GGC6_CLALP</name>
<dbReference type="SUPFAM" id="SSF49854">
    <property type="entry name" value="Spermadhesin, CUB domain"/>
    <property type="match status" value="6"/>
</dbReference>
<evidence type="ECO:0000256" key="5">
    <source>
        <dbReference type="SAM" id="SignalP"/>
    </source>
</evidence>
<dbReference type="InterPro" id="IPR000859">
    <property type="entry name" value="CUB_dom"/>
</dbReference>
<feature type="signal peptide" evidence="5">
    <location>
        <begin position="1"/>
        <end position="17"/>
    </location>
</feature>
<feature type="domain" description="CUB" evidence="6">
    <location>
        <begin position="590"/>
        <end position="703"/>
    </location>
</feature>